<feature type="region of interest" description="Disordered" evidence="1">
    <location>
        <begin position="259"/>
        <end position="290"/>
    </location>
</feature>
<comment type="caution">
    <text evidence="2">The sequence shown here is derived from an EMBL/GenBank/DDBJ whole genome shotgun (WGS) entry which is preliminary data.</text>
</comment>
<feature type="compositionally biased region" description="Basic residues" evidence="1">
    <location>
        <begin position="139"/>
        <end position="151"/>
    </location>
</feature>
<feature type="region of interest" description="Disordered" evidence="1">
    <location>
        <begin position="29"/>
        <end position="97"/>
    </location>
</feature>
<reference evidence="2" key="1">
    <citation type="submission" date="2023-03" db="EMBL/GenBank/DDBJ databases">
        <title>Massive genome expansion in bonnet fungi (Mycena s.s.) driven by repeated elements and novel gene families across ecological guilds.</title>
        <authorList>
            <consortium name="Lawrence Berkeley National Laboratory"/>
            <person name="Harder C.B."/>
            <person name="Miyauchi S."/>
            <person name="Viragh M."/>
            <person name="Kuo A."/>
            <person name="Thoen E."/>
            <person name="Andreopoulos B."/>
            <person name="Lu D."/>
            <person name="Skrede I."/>
            <person name="Drula E."/>
            <person name="Henrissat B."/>
            <person name="Morin E."/>
            <person name="Kohler A."/>
            <person name="Barry K."/>
            <person name="LaButti K."/>
            <person name="Morin E."/>
            <person name="Salamov A."/>
            <person name="Lipzen A."/>
            <person name="Mereny Z."/>
            <person name="Hegedus B."/>
            <person name="Baldrian P."/>
            <person name="Stursova M."/>
            <person name="Weitz H."/>
            <person name="Taylor A."/>
            <person name="Grigoriev I.V."/>
            <person name="Nagy L.G."/>
            <person name="Martin F."/>
            <person name="Kauserud H."/>
        </authorList>
    </citation>
    <scope>NUCLEOTIDE SEQUENCE</scope>
    <source>
        <strain evidence="2">9144</strain>
    </source>
</reference>
<protein>
    <submittedName>
        <fullName evidence="2">Uncharacterized protein</fullName>
    </submittedName>
</protein>
<accession>A0AAD6VM26</accession>
<evidence type="ECO:0000313" key="2">
    <source>
        <dbReference type="EMBL" id="KAJ7217155.1"/>
    </source>
</evidence>
<dbReference type="EMBL" id="JARJCW010000014">
    <property type="protein sequence ID" value="KAJ7217155.1"/>
    <property type="molecule type" value="Genomic_DNA"/>
</dbReference>
<dbReference type="Proteomes" id="UP001219525">
    <property type="component" value="Unassembled WGS sequence"/>
</dbReference>
<proteinExistence type="predicted"/>
<keyword evidence="3" id="KW-1185">Reference proteome</keyword>
<feature type="non-terminal residue" evidence="2">
    <location>
        <position position="1"/>
    </location>
</feature>
<organism evidence="2 3">
    <name type="scientific">Mycena pura</name>
    <dbReference type="NCBI Taxonomy" id="153505"/>
    <lineage>
        <taxon>Eukaryota</taxon>
        <taxon>Fungi</taxon>
        <taxon>Dikarya</taxon>
        <taxon>Basidiomycota</taxon>
        <taxon>Agaricomycotina</taxon>
        <taxon>Agaricomycetes</taxon>
        <taxon>Agaricomycetidae</taxon>
        <taxon>Agaricales</taxon>
        <taxon>Marasmiineae</taxon>
        <taxon>Mycenaceae</taxon>
        <taxon>Mycena</taxon>
    </lineage>
</organism>
<gene>
    <name evidence="2" type="ORF">GGX14DRAFT_602251</name>
</gene>
<evidence type="ECO:0000256" key="1">
    <source>
        <dbReference type="SAM" id="MobiDB-lite"/>
    </source>
</evidence>
<name>A0AAD6VM26_9AGAR</name>
<feature type="compositionally biased region" description="Low complexity" evidence="1">
    <location>
        <begin position="47"/>
        <end position="75"/>
    </location>
</feature>
<feature type="region of interest" description="Disordered" evidence="1">
    <location>
        <begin position="128"/>
        <end position="155"/>
    </location>
</feature>
<dbReference type="AlphaFoldDB" id="A0AAD6VM26"/>
<evidence type="ECO:0000313" key="3">
    <source>
        <dbReference type="Proteomes" id="UP001219525"/>
    </source>
</evidence>
<sequence length="625" mass="67205">MTSYPLPVFAQASQDNALSNLCGLALPSSGPGRATFNSNPNLTHPFPADASSSSATPSAPSMDSSAGSLSLSADSFPGSPSLPLGQNGPVAGNDATPTVLTASHAPAEDSDVGGINSSVKIALALLAQSQAPPTARSRASQKKPYQRKTRAKASAQITPMMDSLKMTPTPPPPHGPVGPMTGVHAGSVHAPLNPYAQMQHPQAAQQPGPSMNYGQPNHVPYAAMHGNPGYHQYPRMPPQQQLPPSALYERAMIAQYVAAQQQQQQQQNGNHHQRQALPTQYGPGMPSQSQTPPFGGYVLNPQQQFRSEPIQFQTLPFGYAPNVQQQQMAYAQEQQISHPQEQQPLPAMRYQSSVPAREQAYAQSQQTPYPELQQPLPAMQYQPAREQAAQPRAAQHKPLLLPLPADGIPDPDHRPQLPASASAALQHGGVYAFGLTVGPENMPLVHSSGARYRPRLLTGAELASVRRAEGESFWGNELYDYFTLQPWVLRITEEVPGSGRGQHKPLLLPLPADGIPDPNNRPLLPDDAVVRLCALQHGGVYAHGLTAGPENMPLVRDSGARYRSRLLTGAGLANVRRAEGESFWGNELYDYVTLQPWVLRITEEIPGSGLGATDAEPWTLQTTNI</sequence>